<name>A0A834XW63_APHGI</name>
<reference evidence="7 8" key="1">
    <citation type="submission" date="2020-08" db="EMBL/GenBank/DDBJ databases">
        <title>Aphidius gifuensis genome sequencing and assembly.</title>
        <authorList>
            <person name="Du Z."/>
        </authorList>
    </citation>
    <scope>NUCLEOTIDE SEQUENCE [LARGE SCALE GENOMIC DNA]</scope>
    <source>
        <strain evidence="7">YNYX2018</strain>
        <tissue evidence="7">Adults</tissue>
    </source>
</reference>
<dbReference type="Pfam" id="PF00473">
    <property type="entry name" value="CRF"/>
    <property type="match status" value="1"/>
</dbReference>
<keyword evidence="5" id="KW-0732">Signal</keyword>
<proteinExistence type="predicted"/>
<dbReference type="GO" id="GO:0005576">
    <property type="term" value="C:extracellular region"/>
    <property type="evidence" value="ECO:0007669"/>
    <property type="project" value="UniProtKB-SubCell"/>
</dbReference>
<keyword evidence="8" id="KW-1185">Reference proteome</keyword>
<feature type="region of interest" description="Disordered" evidence="4">
    <location>
        <begin position="177"/>
        <end position="198"/>
    </location>
</feature>
<protein>
    <recommendedName>
        <fullName evidence="6">Corticotropin-releasing factor domain-containing protein</fullName>
    </recommendedName>
</protein>
<dbReference type="AlphaFoldDB" id="A0A834XW63"/>
<organism evidence="7 8">
    <name type="scientific">Aphidius gifuensis</name>
    <name type="common">Parasitoid wasp</name>
    <dbReference type="NCBI Taxonomy" id="684658"/>
    <lineage>
        <taxon>Eukaryota</taxon>
        <taxon>Metazoa</taxon>
        <taxon>Ecdysozoa</taxon>
        <taxon>Arthropoda</taxon>
        <taxon>Hexapoda</taxon>
        <taxon>Insecta</taxon>
        <taxon>Pterygota</taxon>
        <taxon>Neoptera</taxon>
        <taxon>Endopterygota</taxon>
        <taxon>Hymenoptera</taxon>
        <taxon>Apocrita</taxon>
        <taxon>Ichneumonoidea</taxon>
        <taxon>Braconidae</taxon>
        <taxon>Aphidiinae</taxon>
        <taxon>Aphidius</taxon>
    </lineage>
</organism>
<evidence type="ECO:0000256" key="2">
    <source>
        <dbReference type="ARBA" id="ARBA00022525"/>
    </source>
</evidence>
<dbReference type="SMART" id="SM00039">
    <property type="entry name" value="CRF"/>
    <property type="match status" value="1"/>
</dbReference>
<evidence type="ECO:0000259" key="6">
    <source>
        <dbReference type="SMART" id="SM00039"/>
    </source>
</evidence>
<dbReference type="OrthoDB" id="6418774at2759"/>
<comment type="subcellular location">
    <subcellularLocation>
        <location evidence="1">Secreted</location>
    </subcellularLocation>
</comment>
<gene>
    <name evidence="7" type="ORF">HCN44_004075</name>
</gene>
<evidence type="ECO:0000256" key="3">
    <source>
        <dbReference type="ARBA" id="ARBA00022702"/>
    </source>
</evidence>
<comment type="caution">
    <text evidence="7">The sequence shown here is derived from an EMBL/GenBank/DDBJ whole genome shotgun (WGS) entry which is preliminary data.</text>
</comment>
<evidence type="ECO:0000256" key="1">
    <source>
        <dbReference type="ARBA" id="ARBA00004613"/>
    </source>
</evidence>
<dbReference type="InterPro" id="IPR000187">
    <property type="entry name" value="CRF"/>
</dbReference>
<dbReference type="EMBL" id="JACMRX010000002">
    <property type="protein sequence ID" value="KAF7994603.1"/>
    <property type="molecule type" value="Genomic_DNA"/>
</dbReference>
<feature type="chain" id="PRO_5032860698" description="Corticotropin-releasing factor domain-containing protein" evidence="5">
    <location>
        <begin position="20"/>
        <end position="198"/>
    </location>
</feature>
<evidence type="ECO:0000256" key="5">
    <source>
        <dbReference type="SAM" id="SignalP"/>
    </source>
</evidence>
<keyword evidence="3" id="KW-0372">Hormone</keyword>
<feature type="signal peptide" evidence="5">
    <location>
        <begin position="1"/>
        <end position="19"/>
    </location>
</feature>
<evidence type="ECO:0000256" key="4">
    <source>
        <dbReference type="SAM" id="MobiDB-lite"/>
    </source>
</evidence>
<evidence type="ECO:0000313" key="7">
    <source>
        <dbReference type="EMBL" id="KAF7994603.1"/>
    </source>
</evidence>
<accession>A0A834XW63</accession>
<feature type="domain" description="Corticotropin-releasing factor" evidence="6">
    <location>
        <begin position="81"/>
        <end position="124"/>
    </location>
</feature>
<sequence length="198" mass="23032">MMILISLLVASTLISMTKSSPLSYTAYHKRELNDDADQLYLPYLINDHILSTNKDNWPQISKESMANIKNIKTSLGRMKKRIGSLSVVNSLDVLRERMLLELARRKAMQDQKQIDANRRFLNSVGKRSVQDDMNYSKFELNNNDDIFDNQLMNNQAKNYNPTRNPLERTIDWYNVDDADEHNDDNEQSKMETNELGIL</sequence>
<evidence type="ECO:0000313" key="8">
    <source>
        <dbReference type="Proteomes" id="UP000639338"/>
    </source>
</evidence>
<dbReference type="Proteomes" id="UP000639338">
    <property type="component" value="Unassembled WGS sequence"/>
</dbReference>
<dbReference type="GO" id="GO:0005179">
    <property type="term" value="F:hormone activity"/>
    <property type="evidence" value="ECO:0007669"/>
    <property type="project" value="UniProtKB-KW"/>
</dbReference>
<keyword evidence="2" id="KW-0964">Secreted</keyword>